<accession>A0A399QTT9</accession>
<keyword evidence="1" id="KW-0812">Transmembrane</keyword>
<organism evidence="2 3">
    <name type="scientific">Henriciella barbarensis</name>
    <dbReference type="NCBI Taxonomy" id="86342"/>
    <lineage>
        <taxon>Bacteria</taxon>
        <taxon>Pseudomonadati</taxon>
        <taxon>Pseudomonadota</taxon>
        <taxon>Alphaproteobacteria</taxon>
        <taxon>Hyphomonadales</taxon>
        <taxon>Hyphomonadaceae</taxon>
        <taxon>Henriciella</taxon>
    </lineage>
</organism>
<feature type="transmembrane region" description="Helical" evidence="1">
    <location>
        <begin position="31"/>
        <end position="53"/>
    </location>
</feature>
<keyword evidence="1" id="KW-0472">Membrane</keyword>
<dbReference type="OrthoDB" id="7632300at2"/>
<feature type="transmembrane region" description="Helical" evidence="1">
    <location>
        <begin position="7"/>
        <end position="25"/>
    </location>
</feature>
<gene>
    <name evidence="2" type="ORF">D1224_11700</name>
</gene>
<keyword evidence="1" id="KW-1133">Transmembrane helix</keyword>
<protein>
    <submittedName>
        <fullName evidence="2">Uncharacterized protein</fullName>
    </submittedName>
</protein>
<dbReference type="AlphaFoldDB" id="A0A399QTT9"/>
<dbReference type="RefSeq" id="WP_119380132.1">
    <property type="nucleotide sequence ID" value="NZ_QWGB01000007.1"/>
</dbReference>
<proteinExistence type="predicted"/>
<evidence type="ECO:0000256" key="1">
    <source>
        <dbReference type="SAM" id="Phobius"/>
    </source>
</evidence>
<dbReference type="EMBL" id="QWGB01000007">
    <property type="protein sequence ID" value="RIJ22213.1"/>
    <property type="molecule type" value="Genomic_DNA"/>
</dbReference>
<dbReference type="Proteomes" id="UP000265431">
    <property type="component" value="Unassembled WGS sequence"/>
</dbReference>
<name>A0A399QTT9_9PROT</name>
<reference evidence="2 3" key="1">
    <citation type="submission" date="2018-08" db="EMBL/GenBank/DDBJ databases">
        <title>Henriciella mobilis sp. nov., isolated from seawater.</title>
        <authorList>
            <person name="Cheng H."/>
            <person name="Wu Y.-H."/>
            <person name="Xu X.-W."/>
            <person name="Guo L.-L."/>
        </authorList>
    </citation>
    <scope>NUCLEOTIDE SEQUENCE [LARGE SCALE GENOMIC DNA]</scope>
    <source>
        <strain evidence="2 3">CCUG66934</strain>
    </source>
</reference>
<evidence type="ECO:0000313" key="3">
    <source>
        <dbReference type="Proteomes" id="UP000265431"/>
    </source>
</evidence>
<sequence length="62" mass="6666">MIGIFRLMIALAVLISAIYALIWLWTGTIPAYGAEIMGTLGILTIVSLIILLISRPNSPPKA</sequence>
<evidence type="ECO:0000313" key="2">
    <source>
        <dbReference type="EMBL" id="RIJ22213.1"/>
    </source>
</evidence>
<keyword evidence="3" id="KW-1185">Reference proteome</keyword>
<comment type="caution">
    <text evidence="2">The sequence shown here is derived from an EMBL/GenBank/DDBJ whole genome shotgun (WGS) entry which is preliminary data.</text>
</comment>